<evidence type="ECO:0000313" key="4">
    <source>
        <dbReference type="Proteomes" id="UP001479436"/>
    </source>
</evidence>
<dbReference type="SMART" id="SM00554">
    <property type="entry name" value="FAS1"/>
    <property type="match status" value="1"/>
</dbReference>
<dbReference type="EMBL" id="JASJQH010004000">
    <property type="protein sequence ID" value="KAK9759448.1"/>
    <property type="molecule type" value="Genomic_DNA"/>
</dbReference>
<dbReference type="PANTHER" id="PTHR10900">
    <property type="entry name" value="PERIOSTIN-RELATED"/>
    <property type="match status" value="1"/>
</dbReference>
<name>A0ABR2WD70_9FUNG</name>
<accession>A0ABR2WD70</accession>
<dbReference type="InterPro" id="IPR036378">
    <property type="entry name" value="FAS1_dom_sf"/>
</dbReference>
<dbReference type="InterPro" id="IPR000782">
    <property type="entry name" value="FAS1_domain"/>
</dbReference>
<proteinExistence type="predicted"/>
<feature type="signal peptide" evidence="1">
    <location>
        <begin position="1"/>
        <end position="19"/>
    </location>
</feature>
<gene>
    <name evidence="3" type="ORF">K7432_017580</name>
</gene>
<dbReference type="InterPro" id="IPR050904">
    <property type="entry name" value="Adhesion/Biosynth-related"/>
</dbReference>
<dbReference type="Proteomes" id="UP001479436">
    <property type="component" value="Unassembled WGS sequence"/>
</dbReference>
<evidence type="ECO:0000259" key="2">
    <source>
        <dbReference type="PROSITE" id="PS50213"/>
    </source>
</evidence>
<dbReference type="PROSITE" id="PS50213">
    <property type="entry name" value="FAS1"/>
    <property type="match status" value="1"/>
</dbReference>
<dbReference type="Pfam" id="PF02469">
    <property type="entry name" value="Fasciclin"/>
    <property type="match status" value="1"/>
</dbReference>
<keyword evidence="4" id="KW-1185">Reference proteome</keyword>
<feature type="domain" description="FAS1" evidence="2">
    <location>
        <begin position="31"/>
        <end position="170"/>
    </location>
</feature>
<dbReference type="PANTHER" id="PTHR10900:SF77">
    <property type="entry name" value="FI19380P1"/>
    <property type="match status" value="1"/>
</dbReference>
<comment type="caution">
    <text evidence="3">The sequence shown here is derived from an EMBL/GenBank/DDBJ whole genome shotgun (WGS) entry which is preliminary data.</text>
</comment>
<dbReference type="Gene3D" id="2.30.180.10">
    <property type="entry name" value="FAS1 domain"/>
    <property type="match status" value="1"/>
</dbReference>
<protein>
    <recommendedName>
        <fullName evidence="2">FAS1 domain-containing protein</fullName>
    </recommendedName>
</protein>
<organism evidence="3 4">
    <name type="scientific">Basidiobolus ranarum</name>
    <dbReference type="NCBI Taxonomy" id="34480"/>
    <lineage>
        <taxon>Eukaryota</taxon>
        <taxon>Fungi</taxon>
        <taxon>Fungi incertae sedis</taxon>
        <taxon>Zoopagomycota</taxon>
        <taxon>Entomophthoromycotina</taxon>
        <taxon>Basidiobolomycetes</taxon>
        <taxon>Basidiobolales</taxon>
        <taxon>Basidiobolaceae</taxon>
        <taxon>Basidiobolus</taxon>
    </lineage>
</organism>
<evidence type="ECO:0000256" key="1">
    <source>
        <dbReference type="SAM" id="SignalP"/>
    </source>
</evidence>
<sequence length="184" mass="20837">MRSGLLLTILSVATVSVSAYPSSVRGRERRGVSVIDVLSQDRRFSKFLDSLSKNRGLTDDLDDPRQEVTVFAPTNEAYERLREDFKGRYPHGNTEDIWKYHFTPLFVDSATLRRVKLLPTQLELRSLNGEEQKIRVVNKNNKIYLNSEILLQETDIEADNGVIHAVDEILIPPVGASEILEIVG</sequence>
<evidence type="ECO:0000313" key="3">
    <source>
        <dbReference type="EMBL" id="KAK9759448.1"/>
    </source>
</evidence>
<reference evidence="3 4" key="1">
    <citation type="submission" date="2023-04" db="EMBL/GenBank/DDBJ databases">
        <title>Genome of Basidiobolus ranarum AG-B5.</title>
        <authorList>
            <person name="Stajich J.E."/>
            <person name="Carter-House D."/>
            <person name="Gryganskyi A."/>
        </authorList>
    </citation>
    <scope>NUCLEOTIDE SEQUENCE [LARGE SCALE GENOMIC DNA]</scope>
    <source>
        <strain evidence="3 4">AG-B5</strain>
    </source>
</reference>
<feature type="chain" id="PRO_5045916060" description="FAS1 domain-containing protein" evidence="1">
    <location>
        <begin position="20"/>
        <end position="184"/>
    </location>
</feature>
<keyword evidence="1" id="KW-0732">Signal</keyword>
<dbReference type="SUPFAM" id="SSF82153">
    <property type="entry name" value="FAS1 domain"/>
    <property type="match status" value="1"/>
</dbReference>